<evidence type="ECO:0000313" key="1">
    <source>
        <dbReference type="EMBL" id="KAK2175607.1"/>
    </source>
</evidence>
<keyword evidence="2" id="KW-1185">Reference proteome</keyword>
<protein>
    <submittedName>
        <fullName evidence="1">Uncharacterized protein</fullName>
    </submittedName>
</protein>
<reference evidence="1" key="1">
    <citation type="journal article" date="2023" name="Mol. Biol. Evol.">
        <title>Third-Generation Sequencing Reveals the Adaptive Role of the Epigenome in Three Deep-Sea Polychaetes.</title>
        <authorList>
            <person name="Perez M."/>
            <person name="Aroh O."/>
            <person name="Sun Y."/>
            <person name="Lan Y."/>
            <person name="Juniper S.K."/>
            <person name="Young C.R."/>
            <person name="Angers B."/>
            <person name="Qian P.Y."/>
        </authorList>
    </citation>
    <scope>NUCLEOTIDE SEQUENCE</scope>
    <source>
        <strain evidence="1">R07B-5</strain>
    </source>
</reference>
<organism evidence="1 2">
    <name type="scientific">Ridgeia piscesae</name>
    <name type="common">Tubeworm</name>
    <dbReference type="NCBI Taxonomy" id="27915"/>
    <lineage>
        <taxon>Eukaryota</taxon>
        <taxon>Metazoa</taxon>
        <taxon>Spiralia</taxon>
        <taxon>Lophotrochozoa</taxon>
        <taxon>Annelida</taxon>
        <taxon>Polychaeta</taxon>
        <taxon>Sedentaria</taxon>
        <taxon>Canalipalpata</taxon>
        <taxon>Sabellida</taxon>
        <taxon>Siboglinidae</taxon>
        <taxon>Ridgeia</taxon>
    </lineage>
</organism>
<gene>
    <name evidence="1" type="ORF">NP493_719g01003</name>
</gene>
<dbReference type="EMBL" id="JAODUO010000719">
    <property type="protein sequence ID" value="KAK2175607.1"/>
    <property type="molecule type" value="Genomic_DNA"/>
</dbReference>
<evidence type="ECO:0000313" key="2">
    <source>
        <dbReference type="Proteomes" id="UP001209878"/>
    </source>
</evidence>
<accession>A0AAD9KQV1</accession>
<name>A0AAD9KQV1_RIDPI</name>
<proteinExistence type="predicted"/>
<dbReference type="Proteomes" id="UP001209878">
    <property type="component" value="Unassembled WGS sequence"/>
</dbReference>
<sequence>MQACWKEHSICKKQCPSRAKSSRMERCERKLKKCYAKCERMKAAQNIE</sequence>
<comment type="caution">
    <text evidence="1">The sequence shown here is derived from an EMBL/GenBank/DDBJ whole genome shotgun (WGS) entry which is preliminary data.</text>
</comment>
<dbReference type="AlphaFoldDB" id="A0AAD9KQV1"/>